<feature type="signal peptide" evidence="7">
    <location>
        <begin position="1"/>
        <end position="28"/>
    </location>
</feature>
<dbReference type="PIRSF" id="PIRSF002854">
    <property type="entry name" value="MetQ"/>
    <property type="match status" value="1"/>
</dbReference>
<evidence type="ECO:0000256" key="1">
    <source>
        <dbReference type="ARBA" id="ARBA00004635"/>
    </source>
</evidence>
<dbReference type="PANTHER" id="PTHR30429:SF1">
    <property type="entry name" value="D-METHIONINE-BINDING LIPOPROTEIN METQ-RELATED"/>
    <property type="match status" value="1"/>
</dbReference>
<dbReference type="Pfam" id="PF03180">
    <property type="entry name" value="Lipoprotein_9"/>
    <property type="match status" value="1"/>
</dbReference>
<organism evidence="8 9">
    <name type="scientific">Comamonas aquatica DA1877</name>
    <dbReference type="NCBI Taxonomy" id="1457173"/>
    <lineage>
        <taxon>Bacteria</taxon>
        <taxon>Pseudomonadati</taxon>
        <taxon>Pseudomonadota</taxon>
        <taxon>Betaproteobacteria</taxon>
        <taxon>Burkholderiales</taxon>
        <taxon>Comamonadaceae</taxon>
        <taxon>Comamonas</taxon>
    </lineage>
</organism>
<evidence type="ECO:0000313" key="8">
    <source>
        <dbReference type="EMBL" id="EXU80897.1"/>
    </source>
</evidence>
<dbReference type="SUPFAM" id="SSF53850">
    <property type="entry name" value="Periplasmic binding protein-like II"/>
    <property type="match status" value="1"/>
</dbReference>
<comment type="similarity">
    <text evidence="6">Belongs to the nlpA lipoprotein family.</text>
</comment>
<dbReference type="GO" id="GO:0016020">
    <property type="term" value="C:membrane"/>
    <property type="evidence" value="ECO:0007669"/>
    <property type="project" value="UniProtKB-SubCell"/>
</dbReference>
<comment type="caution">
    <text evidence="8">The sequence shown here is derived from an EMBL/GenBank/DDBJ whole genome shotgun (WGS) entry which is preliminary data.</text>
</comment>
<gene>
    <name evidence="8" type="ORF">AX13_14800</name>
</gene>
<dbReference type="AlphaFoldDB" id="A0A014QCH0"/>
<evidence type="ECO:0000313" key="9">
    <source>
        <dbReference type="Proteomes" id="UP000020766"/>
    </source>
</evidence>
<name>A0A014QCH0_9BURK</name>
<evidence type="ECO:0000256" key="6">
    <source>
        <dbReference type="PIRNR" id="PIRNR002854"/>
    </source>
</evidence>
<dbReference type="Gene3D" id="3.40.190.10">
    <property type="entry name" value="Periplasmic binding protein-like II"/>
    <property type="match status" value="2"/>
</dbReference>
<reference evidence="8 9" key="1">
    <citation type="submission" date="2014-01" db="EMBL/GenBank/DDBJ databases">
        <title>Interspecies Systems Biology Uncovers Metabolites Affecting C. elegans Gene Expression and Life History Traits.</title>
        <authorList>
            <person name="Watson E."/>
            <person name="Macneil L.T."/>
            <person name="Ritter A.D."/>
            <person name="Yilmaz L.S."/>
            <person name="Rosebrock A.P."/>
            <person name="Caudy A.A."/>
            <person name="Walhout A.J."/>
        </authorList>
    </citation>
    <scope>NUCLEOTIDE SEQUENCE [LARGE SCALE GENOMIC DNA]</scope>
    <source>
        <strain evidence="8 9">DA1877</strain>
    </source>
</reference>
<evidence type="ECO:0000256" key="2">
    <source>
        <dbReference type="ARBA" id="ARBA00022729"/>
    </source>
</evidence>
<keyword evidence="2 7" id="KW-0732">Signal</keyword>
<keyword evidence="9" id="KW-1185">Reference proteome</keyword>
<keyword evidence="8" id="KW-0560">Oxidoreductase</keyword>
<evidence type="ECO:0000256" key="3">
    <source>
        <dbReference type="ARBA" id="ARBA00023136"/>
    </source>
</evidence>
<dbReference type="GO" id="GO:0051213">
    <property type="term" value="F:dioxygenase activity"/>
    <property type="evidence" value="ECO:0007669"/>
    <property type="project" value="UniProtKB-KW"/>
</dbReference>
<dbReference type="InterPro" id="IPR004872">
    <property type="entry name" value="Lipoprotein_NlpA"/>
</dbReference>
<dbReference type="CDD" id="cd13598">
    <property type="entry name" value="PBP2_lipoprotein_IlpA_like"/>
    <property type="match status" value="1"/>
</dbReference>
<dbReference type="STRING" id="225991.MA05_06000"/>
<keyword evidence="5 6" id="KW-0449">Lipoprotein</keyword>
<evidence type="ECO:0000256" key="7">
    <source>
        <dbReference type="SAM" id="SignalP"/>
    </source>
</evidence>
<dbReference type="EMBL" id="JBOK01000005">
    <property type="protein sequence ID" value="EXU80897.1"/>
    <property type="molecule type" value="Genomic_DNA"/>
</dbReference>
<keyword evidence="3" id="KW-0472">Membrane</keyword>
<dbReference type="PATRIC" id="fig|1457173.3.peg.1244"/>
<protein>
    <recommendedName>
        <fullName evidence="6">Lipoprotein</fullName>
    </recommendedName>
</protein>
<feature type="chain" id="PRO_5001473279" description="Lipoprotein" evidence="7">
    <location>
        <begin position="29"/>
        <end position="275"/>
    </location>
</feature>
<dbReference type="PANTHER" id="PTHR30429">
    <property type="entry name" value="D-METHIONINE-BINDING LIPOPROTEIN METQ"/>
    <property type="match status" value="1"/>
</dbReference>
<comment type="subcellular location">
    <subcellularLocation>
        <location evidence="1">Membrane</location>
        <topology evidence="1">Lipid-anchor</topology>
    </subcellularLocation>
</comment>
<dbReference type="Proteomes" id="UP000020766">
    <property type="component" value="Unassembled WGS sequence"/>
</dbReference>
<keyword evidence="4" id="KW-0564">Palmitate</keyword>
<dbReference type="RefSeq" id="WP_043381179.1">
    <property type="nucleotide sequence ID" value="NZ_JBOK01000005.1"/>
</dbReference>
<keyword evidence="8" id="KW-0223">Dioxygenase</keyword>
<accession>A0A014QCH0</accession>
<proteinExistence type="inferred from homology"/>
<sequence>MNKRDFLRTSAAFLLPAAAGTFSALATAAATTPALIRVGVRGGVDEEIWEVVTKVAKERGLNVKPVVLSGSVSPNEGVHNGDLEANSFQHQPFLRDQNQQRGYQLVSAGDTYISPIAFYSRKYKRLADLPAGARVGIPNDPSNQTRALVVLRDQGVLDLKPGFDPFTGTASLADVTALRQKVELVEVASVVLARSLDDLAAAAIVNSFAYQAGLIATHDGIAVEKRERNPYTNLIAVRAKDQDAPWAKQLVAAYQSEPVRQFILQKYQGSVIPAF</sequence>
<evidence type="ECO:0000256" key="4">
    <source>
        <dbReference type="ARBA" id="ARBA00023139"/>
    </source>
</evidence>
<evidence type="ECO:0000256" key="5">
    <source>
        <dbReference type="ARBA" id="ARBA00023288"/>
    </source>
</evidence>